<dbReference type="SUPFAM" id="SSF54928">
    <property type="entry name" value="RNA-binding domain, RBD"/>
    <property type="match status" value="1"/>
</dbReference>
<gene>
    <name evidence="3" type="ORF">MCUN1_000665</name>
</gene>
<evidence type="ECO:0000256" key="1">
    <source>
        <dbReference type="SAM" id="MobiDB-lite"/>
    </source>
</evidence>
<dbReference type="Pfam" id="PF10360">
    <property type="entry name" value="DUF2433"/>
    <property type="match status" value="1"/>
</dbReference>
<feature type="compositionally biased region" description="Low complexity" evidence="1">
    <location>
        <begin position="604"/>
        <end position="621"/>
    </location>
</feature>
<feature type="compositionally biased region" description="Basic residues" evidence="1">
    <location>
        <begin position="627"/>
        <end position="645"/>
    </location>
</feature>
<dbReference type="InterPro" id="IPR018829">
    <property type="entry name" value="DUF2433"/>
</dbReference>
<dbReference type="InterPro" id="IPR029052">
    <property type="entry name" value="Metallo-depent_PP-like"/>
</dbReference>
<evidence type="ECO:0000313" key="3">
    <source>
        <dbReference type="EMBL" id="WFD33842.1"/>
    </source>
</evidence>
<organism evidence="3 4">
    <name type="scientific">Malassezia cuniculi</name>
    <dbReference type="NCBI Taxonomy" id="948313"/>
    <lineage>
        <taxon>Eukaryota</taxon>
        <taxon>Fungi</taxon>
        <taxon>Dikarya</taxon>
        <taxon>Basidiomycota</taxon>
        <taxon>Ustilaginomycotina</taxon>
        <taxon>Malasseziomycetes</taxon>
        <taxon>Malasseziales</taxon>
        <taxon>Malasseziaceae</taxon>
        <taxon>Malassezia</taxon>
    </lineage>
</organism>
<dbReference type="Proteomes" id="UP001219933">
    <property type="component" value="Chromosome 1"/>
</dbReference>
<name>A0AAF0ESM9_9BASI</name>
<dbReference type="InterPro" id="IPR012677">
    <property type="entry name" value="Nucleotide-bd_a/b_plait_sf"/>
</dbReference>
<dbReference type="SUPFAM" id="SSF56300">
    <property type="entry name" value="Metallo-dependent phosphatases"/>
    <property type="match status" value="1"/>
</dbReference>
<feature type="region of interest" description="Disordered" evidence="1">
    <location>
        <begin position="470"/>
        <end position="734"/>
    </location>
</feature>
<dbReference type="PANTHER" id="PTHR31987:SF11">
    <property type="entry name" value="DUF2433 DOMAIN-CONTAINING PROTEIN"/>
    <property type="match status" value="1"/>
</dbReference>
<dbReference type="Gene3D" id="3.30.70.330">
    <property type="match status" value="1"/>
</dbReference>
<dbReference type="InterPro" id="IPR052743">
    <property type="entry name" value="Glutaminase_GtaA"/>
</dbReference>
<evidence type="ECO:0000259" key="2">
    <source>
        <dbReference type="Pfam" id="PF10360"/>
    </source>
</evidence>
<reference evidence="3" key="1">
    <citation type="submission" date="2023-03" db="EMBL/GenBank/DDBJ databases">
        <title>Mating type loci evolution in Malassezia.</title>
        <authorList>
            <person name="Coelho M.A."/>
        </authorList>
    </citation>
    <scope>NUCLEOTIDE SEQUENCE</scope>
    <source>
        <strain evidence="3">CBS 11721</strain>
    </source>
</reference>
<feature type="compositionally biased region" description="Basic and acidic residues" evidence="1">
    <location>
        <begin position="494"/>
        <end position="511"/>
    </location>
</feature>
<sequence length="734" mass="76998">MASPHPHSSGVNDASAARGDASTVHPVQVIEGTSGRIVCIADIRGQIQRLNQIAAETRANAIIHTGDFGFYTRESVAHMSDRVLRHAVHYSPLISPKLRSVLIDGTDDGKGGKRSLRDVLGEHPEAVLSEFAQLRAGSIRLDVPVYTVWGACEDVQVLERFRTGEYQVPNLHIVDEASAPAVDIGGVRLRLFGLGGAVVTHKLFDHGVGRGSIAGAHGTMWTTMLQIGELVETAQHVYDPSETRVLISHDSPAREGLVAQLALALGADFTISGGLHLRYTTSYNDYGFHNNLDAFRARLLAARAQFSAVWDSVKGQVDAAIDPSQRTLLDHALGVVMRVPQPFAPGSDEGAWKSTWHWNLPDAQFGSLLLDIAHGRVSAETRSQGISFAYRRGGQSVPRASVTLPPADHVLILGPLPAPVSESDVRAYFGPHVSQITGVQFTSDRRIEGGHTARITFASAAAAHAALRRRGEKVGAVAPQLEPARRDRRNRRGDRRDKDEKPQPGQSHDEAQGVPKQASQTEASPAAAAASATAPTATPAAAASTTSATTTTTSAAGSTATAPTQTAAQAAPASSAAAAAPQSASQTSAKPTTQPEPHQSEAHAQPSAAGASAPQQGAASPTDGKPRSRGTRGRRGGAGRSRGGKGNKDGKAPNDPKDPKESKESKDPRDPKDIKEQKEPKEPPKEPPKERKDSKETRERGTGATSVAPAPASAPAAAPAAATAAAKSTGENGV</sequence>
<dbReference type="PANTHER" id="PTHR31987">
    <property type="entry name" value="GLUTAMINASE A-RELATED"/>
    <property type="match status" value="1"/>
</dbReference>
<feature type="region of interest" description="Disordered" evidence="1">
    <location>
        <begin position="1"/>
        <end position="22"/>
    </location>
</feature>
<dbReference type="AlphaFoldDB" id="A0AAF0ESM9"/>
<accession>A0AAF0ESM9</accession>
<feature type="compositionally biased region" description="Low complexity" evidence="1">
    <location>
        <begin position="704"/>
        <end position="726"/>
    </location>
</feature>
<feature type="compositionally biased region" description="Basic and acidic residues" evidence="1">
    <location>
        <begin position="646"/>
        <end position="701"/>
    </location>
</feature>
<proteinExistence type="predicted"/>
<feature type="domain" description="DUF2433" evidence="2">
    <location>
        <begin position="279"/>
        <end position="391"/>
    </location>
</feature>
<dbReference type="GO" id="GO:0003676">
    <property type="term" value="F:nucleic acid binding"/>
    <property type="evidence" value="ECO:0007669"/>
    <property type="project" value="InterPro"/>
</dbReference>
<keyword evidence="4" id="KW-1185">Reference proteome</keyword>
<feature type="compositionally biased region" description="Low complexity" evidence="1">
    <location>
        <begin position="517"/>
        <end position="589"/>
    </location>
</feature>
<dbReference type="InterPro" id="IPR035979">
    <property type="entry name" value="RBD_domain_sf"/>
</dbReference>
<protein>
    <recommendedName>
        <fullName evidence="2">DUF2433 domain-containing protein</fullName>
    </recommendedName>
</protein>
<evidence type="ECO:0000313" key="4">
    <source>
        <dbReference type="Proteomes" id="UP001219933"/>
    </source>
</evidence>
<dbReference type="EMBL" id="CP119877">
    <property type="protein sequence ID" value="WFD33842.1"/>
    <property type="molecule type" value="Genomic_DNA"/>
</dbReference>